<proteinExistence type="predicted"/>
<protein>
    <submittedName>
        <fullName evidence="1">Uncharacterized protein</fullName>
    </submittedName>
</protein>
<dbReference type="EMBL" id="JBHFPV010000002">
    <property type="protein sequence ID" value="MFH6603915.1"/>
    <property type="molecule type" value="Genomic_DNA"/>
</dbReference>
<sequence length="114" mass="13449">MKPGNIKITLYLLFLYASVALGQTTAGNLEKKQIKVQQYTVMERFDPNLVLPVEDRIQLKKDRIVEFRRTKELLDTLSISKRKKRKLMRDLRRSPIFTERLNKVVAENTLEDNE</sequence>
<accession>A0ACC7LK37</accession>
<keyword evidence="2" id="KW-1185">Reference proteome</keyword>
<comment type="caution">
    <text evidence="1">The sequence shown here is derived from an EMBL/GenBank/DDBJ whole genome shotgun (WGS) entry which is preliminary data.</text>
</comment>
<organism evidence="1 2">
    <name type="scientific">Meishania litoralis</name>
    <dbReference type="NCBI Taxonomy" id="3434685"/>
    <lineage>
        <taxon>Bacteria</taxon>
        <taxon>Pseudomonadati</taxon>
        <taxon>Bacteroidota</taxon>
        <taxon>Flavobacteriia</taxon>
        <taxon>Flavobacteriales</taxon>
        <taxon>Flavobacteriaceae</taxon>
        <taxon>Meishania</taxon>
    </lineage>
</organism>
<evidence type="ECO:0000313" key="1">
    <source>
        <dbReference type="EMBL" id="MFH6603915.1"/>
    </source>
</evidence>
<dbReference type="Proteomes" id="UP001595191">
    <property type="component" value="Unassembled WGS sequence"/>
</dbReference>
<gene>
    <name evidence="1" type="ORF">ACEZ3G_10545</name>
</gene>
<reference evidence="1" key="1">
    <citation type="submission" date="2024-09" db="EMBL/GenBank/DDBJ databases">
        <authorList>
            <person name="Liu J."/>
        </authorList>
    </citation>
    <scope>NUCLEOTIDE SEQUENCE</scope>
    <source>
        <strain evidence="1">NBU2967</strain>
    </source>
</reference>
<evidence type="ECO:0000313" key="2">
    <source>
        <dbReference type="Proteomes" id="UP001595191"/>
    </source>
</evidence>
<name>A0ACC7LK37_9FLAO</name>